<evidence type="ECO:0000256" key="1">
    <source>
        <dbReference type="SAM" id="SignalP"/>
    </source>
</evidence>
<organism evidence="2 3">
    <name type="scientific">Bacillus thuringiensis</name>
    <dbReference type="NCBI Taxonomy" id="1428"/>
    <lineage>
        <taxon>Bacteria</taxon>
        <taxon>Bacillati</taxon>
        <taxon>Bacillota</taxon>
        <taxon>Bacilli</taxon>
        <taxon>Bacillales</taxon>
        <taxon>Bacillaceae</taxon>
        <taxon>Bacillus</taxon>
        <taxon>Bacillus cereus group</taxon>
    </lineage>
</organism>
<dbReference type="EMBL" id="NFEN01000032">
    <property type="protein sequence ID" value="OUA30333.1"/>
    <property type="molecule type" value="Genomic_DNA"/>
</dbReference>
<dbReference type="RefSeq" id="WP_023901209.1">
    <property type="nucleotide sequence ID" value="NZ_CP059976.1"/>
</dbReference>
<comment type="caution">
    <text evidence="2">The sequence shown here is derived from an EMBL/GenBank/DDBJ whole genome shotgun (WGS) entry which is preliminary data.</text>
</comment>
<name>A0A9X6QBC4_BACTU</name>
<feature type="signal peptide" evidence="1">
    <location>
        <begin position="1"/>
        <end position="22"/>
    </location>
</feature>
<dbReference type="AlphaFoldDB" id="A0A9X6QBC4"/>
<keyword evidence="1" id="KW-0732">Signal</keyword>
<gene>
    <name evidence="2" type="ORF">BK775_05985</name>
</gene>
<sequence length="111" mass="11868">MKKGIILTTTMALGLLSATAVSANSDVSYTPKNMESATVEKSGDIEERSWAQIGRFAGEAVACWGVGKALDWAVDNVKEGAARNKGAGVDTSYKFGMSKLDRENFQEAFGR</sequence>
<protein>
    <submittedName>
        <fullName evidence="2">Uncharacterized protein</fullName>
    </submittedName>
</protein>
<evidence type="ECO:0000313" key="2">
    <source>
        <dbReference type="EMBL" id="OUA30333.1"/>
    </source>
</evidence>
<dbReference type="Proteomes" id="UP000195077">
    <property type="component" value="Unassembled WGS sequence"/>
</dbReference>
<proteinExistence type="predicted"/>
<reference evidence="2 3" key="1">
    <citation type="submission" date="2016-10" db="EMBL/GenBank/DDBJ databases">
        <title>Comparative genomics of Bacillus thuringiensis reveals a path to pathogens against multiple invertebrate hosts.</title>
        <authorList>
            <person name="Zheng J."/>
            <person name="Gao Q."/>
            <person name="Liu H."/>
            <person name="Peng D."/>
            <person name="Ruan L."/>
            <person name="Sun M."/>
        </authorList>
    </citation>
    <scope>NUCLEOTIDE SEQUENCE [LARGE SCALE GENOMIC DNA]</scope>
    <source>
        <strain evidence="2">I13</strain>
    </source>
</reference>
<accession>A0A9X6QBC4</accession>
<evidence type="ECO:0000313" key="3">
    <source>
        <dbReference type="Proteomes" id="UP000195077"/>
    </source>
</evidence>
<feature type="chain" id="PRO_5040879940" evidence="1">
    <location>
        <begin position="23"/>
        <end position="111"/>
    </location>
</feature>